<dbReference type="OrthoDB" id="507754at2"/>
<dbReference type="Gene3D" id="2.40.128.270">
    <property type="match status" value="1"/>
</dbReference>
<keyword evidence="1" id="KW-0732">Signal</keyword>
<dbReference type="STRING" id="1073574.GOARA_036_01630"/>
<dbReference type="RefSeq" id="WP_007321507.1">
    <property type="nucleotide sequence ID" value="NZ_BAEE01000036.1"/>
</dbReference>
<dbReference type="InterPro" id="IPR005184">
    <property type="entry name" value="DUF306_Meta_HslJ"/>
</dbReference>
<evidence type="ECO:0000256" key="1">
    <source>
        <dbReference type="SAM" id="SignalP"/>
    </source>
</evidence>
<evidence type="ECO:0000259" key="2">
    <source>
        <dbReference type="Pfam" id="PF03724"/>
    </source>
</evidence>
<dbReference type="Pfam" id="PF03724">
    <property type="entry name" value="META"/>
    <property type="match status" value="1"/>
</dbReference>
<dbReference type="EMBL" id="BAEE01000036">
    <property type="protein sequence ID" value="GAB09431.1"/>
    <property type="molecule type" value="Genomic_DNA"/>
</dbReference>
<keyword evidence="4" id="KW-1185">Reference proteome</keyword>
<evidence type="ECO:0000313" key="3">
    <source>
        <dbReference type="EMBL" id="GAB09431.1"/>
    </source>
</evidence>
<sequence length="148" mass="15027">MLTTTSPRSVSARTAAAVAVSAAAGAALLVSPATADAVPGLTGRSFVSTSVTPLPIPGGGPLKISFGAKDRVSLTAGCNQMGGTAKARGGRLHFSRLASTMMACPPPRNLADAWASNFAKKAPHYRVAGPVLTLSTPTTTVVLRETRR</sequence>
<dbReference type="PANTHER" id="PTHR35535:SF2">
    <property type="entry name" value="DUF306 DOMAIN-CONTAINING PROTEIN"/>
    <property type="match status" value="1"/>
</dbReference>
<name>G7H0Q6_9ACTN</name>
<organism evidence="3 4">
    <name type="scientific">Gordonia araii NBRC 100433</name>
    <dbReference type="NCBI Taxonomy" id="1073574"/>
    <lineage>
        <taxon>Bacteria</taxon>
        <taxon>Bacillati</taxon>
        <taxon>Actinomycetota</taxon>
        <taxon>Actinomycetes</taxon>
        <taxon>Mycobacteriales</taxon>
        <taxon>Gordoniaceae</taxon>
        <taxon>Gordonia</taxon>
    </lineage>
</organism>
<evidence type="ECO:0000313" key="4">
    <source>
        <dbReference type="Proteomes" id="UP000035088"/>
    </source>
</evidence>
<dbReference type="AlphaFoldDB" id="G7H0Q6"/>
<reference evidence="3 4" key="1">
    <citation type="submission" date="2011-11" db="EMBL/GenBank/DDBJ databases">
        <title>Whole genome shotgun sequence of Gordonia araii NBRC 100433.</title>
        <authorList>
            <person name="Yoshida Y."/>
            <person name="Hosoyama A."/>
            <person name="Tsuchikane K."/>
            <person name="Katsumata H."/>
            <person name="Yamazaki S."/>
            <person name="Fujita N."/>
        </authorList>
    </citation>
    <scope>NUCLEOTIDE SEQUENCE [LARGE SCALE GENOMIC DNA]</scope>
    <source>
        <strain evidence="3 4">NBRC 100433</strain>
    </source>
</reference>
<dbReference type="InterPro" id="IPR053147">
    <property type="entry name" value="Hsp_HslJ-like"/>
</dbReference>
<dbReference type="Proteomes" id="UP000035088">
    <property type="component" value="Unassembled WGS sequence"/>
</dbReference>
<comment type="caution">
    <text evidence="3">The sequence shown here is derived from an EMBL/GenBank/DDBJ whole genome shotgun (WGS) entry which is preliminary data.</text>
</comment>
<proteinExistence type="predicted"/>
<feature type="domain" description="DUF306" evidence="2">
    <location>
        <begin position="41"/>
        <end position="142"/>
    </location>
</feature>
<dbReference type="InterPro" id="IPR038670">
    <property type="entry name" value="HslJ-like_sf"/>
</dbReference>
<gene>
    <name evidence="3" type="ORF">GOARA_036_01630</name>
</gene>
<dbReference type="PANTHER" id="PTHR35535">
    <property type="entry name" value="HEAT SHOCK PROTEIN HSLJ"/>
    <property type="match status" value="1"/>
</dbReference>
<feature type="signal peptide" evidence="1">
    <location>
        <begin position="1"/>
        <end position="35"/>
    </location>
</feature>
<accession>G7H0Q6</accession>
<feature type="chain" id="PRO_5003495078" description="DUF306 domain-containing protein" evidence="1">
    <location>
        <begin position="36"/>
        <end position="148"/>
    </location>
</feature>
<protein>
    <recommendedName>
        <fullName evidence="2">DUF306 domain-containing protein</fullName>
    </recommendedName>
</protein>